<dbReference type="Proteomes" id="UP000598271">
    <property type="component" value="Unassembled WGS sequence"/>
</dbReference>
<organism evidence="2 3">
    <name type="scientific">Persicitalea jodogahamensis</name>
    <dbReference type="NCBI Taxonomy" id="402147"/>
    <lineage>
        <taxon>Bacteria</taxon>
        <taxon>Pseudomonadati</taxon>
        <taxon>Bacteroidota</taxon>
        <taxon>Cytophagia</taxon>
        <taxon>Cytophagales</taxon>
        <taxon>Spirosomataceae</taxon>
        <taxon>Persicitalea</taxon>
    </lineage>
</organism>
<keyword evidence="3" id="KW-1185">Reference proteome</keyword>
<evidence type="ECO:0000313" key="3">
    <source>
        <dbReference type="Proteomes" id="UP000598271"/>
    </source>
</evidence>
<name>A0A8J3D2I1_9BACT</name>
<feature type="transmembrane region" description="Helical" evidence="1">
    <location>
        <begin position="93"/>
        <end position="113"/>
    </location>
</feature>
<keyword evidence="1" id="KW-1133">Transmembrane helix</keyword>
<dbReference type="EMBL" id="BMXF01000002">
    <property type="protein sequence ID" value="GHB70130.1"/>
    <property type="molecule type" value="Genomic_DNA"/>
</dbReference>
<evidence type="ECO:0000256" key="1">
    <source>
        <dbReference type="SAM" id="Phobius"/>
    </source>
</evidence>
<feature type="transmembrane region" description="Helical" evidence="1">
    <location>
        <begin position="62"/>
        <end position="81"/>
    </location>
</feature>
<reference evidence="2 3" key="1">
    <citation type="journal article" date="2014" name="Int. J. Syst. Evol. Microbiol.">
        <title>Complete genome sequence of Corynebacterium casei LMG S-19264T (=DSM 44701T), isolated from a smear-ripened cheese.</title>
        <authorList>
            <consortium name="US DOE Joint Genome Institute (JGI-PGF)"/>
            <person name="Walter F."/>
            <person name="Albersmeier A."/>
            <person name="Kalinowski J."/>
            <person name="Ruckert C."/>
        </authorList>
    </citation>
    <scope>NUCLEOTIDE SEQUENCE [LARGE SCALE GENOMIC DNA]</scope>
    <source>
        <strain evidence="2 3">KCTC 12866</strain>
    </source>
</reference>
<protein>
    <submittedName>
        <fullName evidence="2">Uncharacterized protein</fullName>
    </submittedName>
</protein>
<proteinExistence type="predicted"/>
<dbReference type="AlphaFoldDB" id="A0A8J3D2I1"/>
<sequence length="156" mass="16580">MDSLSYLALILPGGLLYLDMHSYQVGEESRHSPNFIKPYILASANPEILGSHRKFLENRKTWYIATSAGLAMWLVGAVQTVNSVFDSSAGGGAGALLLMGVAGIIGGQVARIVGFRSLRKAVNLYNHQYAGKVPAVSLNLGLPSTSPAGLGLYVKF</sequence>
<gene>
    <name evidence="2" type="ORF">GCM10007390_24690</name>
</gene>
<keyword evidence="1" id="KW-0472">Membrane</keyword>
<keyword evidence="1" id="KW-0812">Transmembrane</keyword>
<comment type="caution">
    <text evidence="2">The sequence shown here is derived from an EMBL/GenBank/DDBJ whole genome shotgun (WGS) entry which is preliminary data.</text>
</comment>
<evidence type="ECO:0000313" key="2">
    <source>
        <dbReference type="EMBL" id="GHB70130.1"/>
    </source>
</evidence>
<accession>A0A8J3D2I1</accession>